<evidence type="ECO:0008006" key="3">
    <source>
        <dbReference type="Google" id="ProtNLM"/>
    </source>
</evidence>
<gene>
    <name evidence="1" type="ORF">D0433_00985</name>
</gene>
<dbReference type="Proteomes" id="UP000266389">
    <property type="component" value="Unassembled WGS sequence"/>
</dbReference>
<dbReference type="GO" id="GO:0000428">
    <property type="term" value="C:DNA-directed RNA polymerase complex"/>
    <property type="evidence" value="ECO:0007669"/>
    <property type="project" value="UniProtKB-KW"/>
</dbReference>
<name>A0A395M339_9BACT</name>
<dbReference type="AlphaFoldDB" id="A0A395M339"/>
<dbReference type="GO" id="GO:0006351">
    <property type="term" value="P:DNA-templated transcription"/>
    <property type="evidence" value="ECO:0007669"/>
    <property type="project" value="InterPro"/>
</dbReference>
<dbReference type="EMBL" id="PHFL01000007">
    <property type="protein sequence ID" value="RFM25229.1"/>
    <property type="molecule type" value="Genomic_DNA"/>
</dbReference>
<dbReference type="GO" id="GO:0003899">
    <property type="term" value="F:DNA-directed RNA polymerase activity"/>
    <property type="evidence" value="ECO:0007669"/>
    <property type="project" value="InterPro"/>
</dbReference>
<reference evidence="1 2" key="1">
    <citation type="journal article" date="2011" name="ISME J.">
        <title>Community ecology of hot spring cyanobacterial mats: predominant populations and their functional potential.</title>
        <authorList>
            <person name="Klatt C.G."/>
            <person name="Wood J.M."/>
            <person name="Rusch D.B."/>
            <person name="Bateson M.M."/>
            <person name="Hamamura N."/>
            <person name="Heidelberg J.F."/>
            <person name="Grossman A.R."/>
            <person name="Bhaya D."/>
            <person name="Cohan F.M."/>
            <person name="Kuhl M."/>
            <person name="Bryant D.A."/>
            <person name="Ward D.M."/>
        </authorList>
    </citation>
    <scope>NUCLEOTIDE SEQUENCE [LARGE SCALE GENOMIC DNA]</scope>
    <source>
        <strain evidence="1">OS</strain>
    </source>
</reference>
<proteinExistence type="predicted"/>
<organism evidence="1 2">
    <name type="scientific">Candidatus Thermochlorobacter aerophilus</name>
    <dbReference type="NCBI Taxonomy" id="1868324"/>
    <lineage>
        <taxon>Bacteria</taxon>
        <taxon>Pseudomonadati</taxon>
        <taxon>Chlorobiota</taxon>
        <taxon>Chlorobiia</taxon>
        <taxon>Chlorobiales</taxon>
        <taxon>Candidatus Thermochlorobacteriaceae</taxon>
        <taxon>Candidatus Thermochlorobacter</taxon>
    </lineage>
</organism>
<evidence type="ECO:0000313" key="2">
    <source>
        <dbReference type="Proteomes" id="UP000266389"/>
    </source>
</evidence>
<protein>
    <recommendedName>
        <fullName evidence="3">DNA-directed RNA polymerase subunit omega</fullName>
    </recommendedName>
</protein>
<sequence>MPVKVIDFSKIMHQSNNIYEVVVAMARRAKEINEQHRIELEEKLAPYKARARNPANEAEADRVFPEQVAISLKYEKMPKPTILAINEYENKAYTFEYRDIPTRRK</sequence>
<dbReference type="GO" id="GO:0003677">
    <property type="term" value="F:DNA binding"/>
    <property type="evidence" value="ECO:0007669"/>
    <property type="project" value="InterPro"/>
</dbReference>
<comment type="caution">
    <text evidence="1">The sequence shown here is derived from an EMBL/GenBank/DDBJ whole genome shotgun (WGS) entry which is preliminary data.</text>
</comment>
<evidence type="ECO:0000313" key="1">
    <source>
        <dbReference type="EMBL" id="RFM25229.1"/>
    </source>
</evidence>
<accession>A0A395M339</accession>